<sequence>MATAVLQPRDCTTKMPFAPDDAFCASRFVPRSKPAGGRKPNSSPNSRRRRRSPSDERSAGRERAAAVTKAAVKEDNELVMGKVRILKRGENLNPNVSASVNEGKSRLVRGRSVSFEKEEDVILCSTDRLGPDPEVLREQMRVAVEDGFAGGVVTSPPPSSVPFPIRINVNKFDAASVALDLRRMLKLDLI</sequence>
<dbReference type="PANTHER" id="PTHR33670">
    <property type="entry name" value="SPLICING FACTOR, PROLINE- AND GLUTAMINE-RICH-LIKE"/>
    <property type="match status" value="1"/>
</dbReference>
<accession>A0A7N0RG58</accession>
<organism evidence="2 3">
    <name type="scientific">Kalanchoe fedtschenkoi</name>
    <name type="common">Lavender scallops</name>
    <name type="synonym">South American air plant</name>
    <dbReference type="NCBI Taxonomy" id="63787"/>
    <lineage>
        <taxon>Eukaryota</taxon>
        <taxon>Viridiplantae</taxon>
        <taxon>Streptophyta</taxon>
        <taxon>Embryophyta</taxon>
        <taxon>Tracheophyta</taxon>
        <taxon>Spermatophyta</taxon>
        <taxon>Magnoliopsida</taxon>
        <taxon>eudicotyledons</taxon>
        <taxon>Gunneridae</taxon>
        <taxon>Pentapetalae</taxon>
        <taxon>Saxifragales</taxon>
        <taxon>Crassulaceae</taxon>
        <taxon>Kalanchoe</taxon>
    </lineage>
</organism>
<reference evidence="2" key="1">
    <citation type="submission" date="2021-01" db="UniProtKB">
        <authorList>
            <consortium name="EnsemblPlants"/>
        </authorList>
    </citation>
    <scope>IDENTIFICATION</scope>
</reference>
<dbReference type="Gramene" id="Kaladp0011s0157.1.v1.1">
    <property type="protein sequence ID" value="Kaladp0011s0157.1.v1.1.CDS.1"/>
    <property type="gene ID" value="Kaladp0011s0157.v1.1"/>
</dbReference>
<keyword evidence="3" id="KW-1185">Reference proteome</keyword>
<dbReference type="EnsemblPlants" id="Kaladp0011s0157.1.v1.1">
    <property type="protein sequence ID" value="Kaladp0011s0157.1.v1.1.CDS.1"/>
    <property type="gene ID" value="Kaladp0011s0157.v1.1"/>
</dbReference>
<evidence type="ECO:0000313" key="2">
    <source>
        <dbReference type="EnsemblPlants" id="Kaladp0011s0157.1.v1.1.CDS.1"/>
    </source>
</evidence>
<dbReference type="AlphaFoldDB" id="A0A7N0RG58"/>
<evidence type="ECO:0000313" key="3">
    <source>
        <dbReference type="Proteomes" id="UP000594263"/>
    </source>
</evidence>
<proteinExistence type="predicted"/>
<feature type="compositionally biased region" description="Basic and acidic residues" evidence="1">
    <location>
        <begin position="52"/>
        <end position="64"/>
    </location>
</feature>
<dbReference type="OMA" id="ITIAHFY"/>
<protein>
    <submittedName>
        <fullName evidence="2">Uncharacterized protein</fullName>
    </submittedName>
</protein>
<dbReference type="PANTHER" id="PTHR33670:SF1">
    <property type="entry name" value="OS09G0416300 PROTEIN"/>
    <property type="match status" value="1"/>
</dbReference>
<evidence type="ECO:0000256" key="1">
    <source>
        <dbReference type="SAM" id="MobiDB-lite"/>
    </source>
</evidence>
<dbReference type="Proteomes" id="UP000594263">
    <property type="component" value="Unplaced"/>
</dbReference>
<feature type="region of interest" description="Disordered" evidence="1">
    <location>
        <begin position="1"/>
        <end position="69"/>
    </location>
</feature>
<name>A0A7N0RG58_KALFE</name>